<feature type="chain" id="PRO_5041900004" description="Secreted protein" evidence="2">
    <location>
        <begin position="20"/>
        <end position="96"/>
    </location>
</feature>
<evidence type="ECO:0000256" key="1">
    <source>
        <dbReference type="SAM" id="MobiDB-lite"/>
    </source>
</evidence>
<feature type="compositionally biased region" description="Acidic residues" evidence="1">
    <location>
        <begin position="66"/>
        <end position="96"/>
    </location>
</feature>
<accession>A0AAE1EIS2</accession>
<gene>
    <name evidence="3" type="ORF">Pcinc_042491</name>
</gene>
<evidence type="ECO:0008006" key="5">
    <source>
        <dbReference type="Google" id="ProtNLM"/>
    </source>
</evidence>
<feature type="region of interest" description="Disordered" evidence="1">
    <location>
        <begin position="60"/>
        <end position="96"/>
    </location>
</feature>
<comment type="caution">
    <text evidence="3">The sequence shown here is derived from an EMBL/GenBank/DDBJ whole genome shotgun (WGS) entry which is preliminary data.</text>
</comment>
<reference evidence="3" key="1">
    <citation type="submission" date="2023-10" db="EMBL/GenBank/DDBJ databases">
        <title>Genome assemblies of two species of porcelain crab, Petrolisthes cinctipes and Petrolisthes manimaculis (Anomura: Porcellanidae).</title>
        <authorList>
            <person name="Angst P."/>
        </authorList>
    </citation>
    <scope>NUCLEOTIDE SEQUENCE</scope>
    <source>
        <strain evidence="3">PB745_01</strain>
        <tissue evidence="3">Gill</tissue>
    </source>
</reference>
<protein>
    <recommendedName>
        <fullName evidence="5">Secreted protein</fullName>
    </recommendedName>
</protein>
<evidence type="ECO:0000313" key="4">
    <source>
        <dbReference type="Proteomes" id="UP001286313"/>
    </source>
</evidence>
<proteinExistence type="predicted"/>
<evidence type="ECO:0000256" key="2">
    <source>
        <dbReference type="SAM" id="SignalP"/>
    </source>
</evidence>
<evidence type="ECO:0000313" key="3">
    <source>
        <dbReference type="EMBL" id="KAK3850826.1"/>
    </source>
</evidence>
<name>A0AAE1EIS2_PETCI</name>
<sequence>MIKFTILLAFFVAMSAVCGVEQMGAEEENKRLEGDPSLVNVDSQTVQQVVVLPGGHPIAATKAGDEPLDVSEENMEADGEAESEEMENFLMEEDEA</sequence>
<keyword evidence="2" id="KW-0732">Signal</keyword>
<keyword evidence="4" id="KW-1185">Reference proteome</keyword>
<dbReference type="AlphaFoldDB" id="A0AAE1EIS2"/>
<feature type="signal peptide" evidence="2">
    <location>
        <begin position="1"/>
        <end position="19"/>
    </location>
</feature>
<organism evidence="3 4">
    <name type="scientific">Petrolisthes cinctipes</name>
    <name type="common">Flat porcelain crab</name>
    <dbReference type="NCBI Taxonomy" id="88211"/>
    <lineage>
        <taxon>Eukaryota</taxon>
        <taxon>Metazoa</taxon>
        <taxon>Ecdysozoa</taxon>
        <taxon>Arthropoda</taxon>
        <taxon>Crustacea</taxon>
        <taxon>Multicrustacea</taxon>
        <taxon>Malacostraca</taxon>
        <taxon>Eumalacostraca</taxon>
        <taxon>Eucarida</taxon>
        <taxon>Decapoda</taxon>
        <taxon>Pleocyemata</taxon>
        <taxon>Anomura</taxon>
        <taxon>Galatheoidea</taxon>
        <taxon>Porcellanidae</taxon>
        <taxon>Petrolisthes</taxon>
    </lineage>
</organism>
<dbReference type="EMBL" id="JAWQEG010008181">
    <property type="protein sequence ID" value="KAK3850826.1"/>
    <property type="molecule type" value="Genomic_DNA"/>
</dbReference>
<dbReference type="Proteomes" id="UP001286313">
    <property type="component" value="Unassembled WGS sequence"/>
</dbReference>